<dbReference type="AlphaFoldDB" id="A0A154BUI7"/>
<protein>
    <recommendedName>
        <fullName evidence="5">Stage III sporulation protein AG</fullName>
    </recommendedName>
</protein>
<dbReference type="STRING" id="1794912.AXX12_05310"/>
<dbReference type="Proteomes" id="UP000076268">
    <property type="component" value="Unassembled WGS sequence"/>
</dbReference>
<comment type="caution">
    <text evidence="3">The sequence shown here is derived from an EMBL/GenBank/DDBJ whole genome shotgun (WGS) entry which is preliminary data.</text>
</comment>
<keyword evidence="2" id="KW-1133">Transmembrane helix</keyword>
<evidence type="ECO:0000313" key="4">
    <source>
        <dbReference type="Proteomes" id="UP000076268"/>
    </source>
</evidence>
<evidence type="ECO:0000313" key="3">
    <source>
        <dbReference type="EMBL" id="KYZ77525.1"/>
    </source>
</evidence>
<dbReference type="OrthoDB" id="1634070at2"/>
<reference evidence="3 4" key="1">
    <citation type="submission" date="2016-02" db="EMBL/GenBank/DDBJ databases">
        <title>Anaerosporomusa subterraneum gen. nov., sp. nov., a spore-forming obligate anaerobe isolated from saprolite.</title>
        <authorList>
            <person name="Choi J.K."/>
            <person name="Shah M."/>
            <person name="Yee N."/>
        </authorList>
    </citation>
    <scope>NUCLEOTIDE SEQUENCE [LARGE SCALE GENOMIC DNA]</scope>
    <source>
        <strain evidence="3 4">RU4</strain>
    </source>
</reference>
<proteinExistence type="predicted"/>
<dbReference type="RefSeq" id="WP_066240028.1">
    <property type="nucleotide sequence ID" value="NZ_LSGP01000013.1"/>
</dbReference>
<sequence>MSSFQALFAGARKVGGGLGKVGTHHLKLVWMGVLGGLLIVAGSIFPTLALRDSDKPIPAPYAATSSTPRSYEDILEAKLANLLSQVKGAGAVAVNVTLETGATQEYAKNIVRESKTTQEKDTSGGTRSTIETKETESILVSKENGADRPVMLREHKPVIKGVLVIAEGAGDSQIKAQLTKAVETSLGIPSYKITVLPQRK</sequence>
<keyword evidence="2" id="KW-0812">Transmembrane</keyword>
<feature type="region of interest" description="Disordered" evidence="1">
    <location>
        <begin position="114"/>
        <end position="136"/>
    </location>
</feature>
<evidence type="ECO:0000256" key="1">
    <source>
        <dbReference type="SAM" id="MobiDB-lite"/>
    </source>
</evidence>
<feature type="transmembrane region" description="Helical" evidence="2">
    <location>
        <begin position="28"/>
        <end position="50"/>
    </location>
</feature>
<organism evidence="3 4">
    <name type="scientific">Anaerosporomusa subterranea</name>
    <dbReference type="NCBI Taxonomy" id="1794912"/>
    <lineage>
        <taxon>Bacteria</taxon>
        <taxon>Bacillati</taxon>
        <taxon>Bacillota</taxon>
        <taxon>Negativicutes</taxon>
        <taxon>Acetonemataceae</taxon>
        <taxon>Anaerosporomusa</taxon>
    </lineage>
</organism>
<gene>
    <name evidence="3" type="ORF">AXX12_05310</name>
</gene>
<dbReference type="EMBL" id="LSGP01000013">
    <property type="protein sequence ID" value="KYZ77525.1"/>
    <property type="molecule type" value="Genomic_DNA"/>
</dbReference>
<accession>A0A154BUI7</accession>
<keyword evidence="2" id="KW-0472">Membrane</keyword>
<evidence type="ECO:0008006" key="5">
    <source>
        <dbReference type="Google" id="ProtNLM"/>
    </source>
</evidence>
<evidence type="ECO:0000256" key="2">
    <source>
        <dbReference type="SAM" id="Phobius"/>
    </source>
</evidence>
<name>A0A154BUI7_ANASB</name>
<keyword evidence="4" id="KW-1185">Reference proteome</keyword>